<dbReference type="STRING" id="75743.A0A401NX89"/>
<gene>
    <name evidence="3" type="ORF">scyTo_0004806</name>
</gene>
<evidence type="ECO:0000313" key="3">
    <source>
        <dbReference type="EMBL" id="GCB65499.1"/>
    </source>
</evidence>
<keyword evidence="4" id="KW-1185">Reference proteome</keyword>
<evidence type="ECO:0000313" key="4">
    <source>
        <dbReference type="Proteomes" id="UP000288216"/>
    </source>
</evidence>
<feature type="domain" description="BTBD17 TRAF" evidence="2">
    <location>
        <begin position="98"/>
        <end position="249"/>
    </location>
</feature>
<dbReference type="Pfam" id="PF07707">
    <property type="entry name" value="BACK"/>
    <property type="match status" value="1"/>
</dbReference>
<name>A0A401NX89_SCYTO</name>
<dbReference type="Proteomes" id="UP000288216">
    <property type="component" value="Unassembled WGS sequence"/>
</dbReference>
<reference evidence="3 4" key="1">
    <citation type="journal article" date="2018" name="Nat. Ecol. Evol.">
        <title>Shark genomes provide insights into elasmobranch evolution and the origin of vertebrates.</title>
        <authorList>
            <person name="Hara Y"/>
            <person name="Yamaguchi K"/>
            <person name="Onimaru K"/>
            <person name="Kadota M"/>
            <person name="Koyanagi M"/>
            <person name="Keeley SD"/>
            <person name="Tatsumi K"/>
            <person name="Tanaka K"/>
            <person name="Motone F"/>
            <person name="Kageyama Y"/>
            <person name="Nozu R"/>
            <person name="Adachi N"/>
            <person name="Nishimura O"/>
            <person name="Nakagawa R"/>
            <person name="Tanegashima C"/>
            <person name="Kiyatake I"/>
            <person name="Matsumoto R"/>
            <person name="Murakumo K"/>
            <person name="Nishida K"/>
            <person name="Terakita A"/>
            <person name="Kuratani S"/>
            <person name="Sato K"/>
            <person name="Hyodo S Kuraku.S."/>
        </authorList>
    </citation>
    <scope>NUCLEOTIDE SEQUENCE [LARGE SCALE GENOMIC DNA]</scope>
</reference>
<dbReference type="PANTHER" id="PTHR24410">
    <property type="entry name" value="HL07962P-RELATED"/>
    <property type="match status" value="1"/>
</dbReference>
<proteinExistence type="predicted"/>
<dbReference type="OrthoDB" id="2359033at2759"/>
<dbReference type="EMBL" id="BFAA01001442">
    <property type="protein sequence ID" value="GCB65499.1"/>
    <property type="molecule type" value="Genomic_DNA"/>
</dbReference>
<dbReference type="AlphaFoldDB" id="A0A401NX89"/>
<evidence type="ECO:0000259" key="2">
    <source>
        <dbReference type="Pfam" id="PF23651"/>
    </source>
</evidence>
<dbReference type="InterPro" id="IPR051481">
    <property type="entry name" value="BTB-POZ/Galectin-3-binding"/>
</dbReference>
<dbReference type="Gene3D" id="1.25.40.420">
    <property type="match status" value="1"/>
</dbReference>
<dbReference type="Pfam" id="PF23651">
    <property type="entry name" value="TRAF_BTBD17"/>
    <property type="match status" value="1"/>
</dbReference>
<comment type="caution">
    <text evidence="3">The sequence shown here is derived from an EMBL/GenBank/DDBJ whole genome shotgun (WGS) entry which is preliminary data.</text>
</comment>
<dbReference type="InterPro" id="IPR011705">
    <property type="entry name" value="BACK"/>
</dbReference>
<dbReference type="InterPro" id="IPR056184">
    <property type="entry name" value="TRAF_BTBD17"/>
</dbReference>
<sequence length="257" mass="29741">MEPHQLSALLQRSDLVVEDEVVLFQALVSWHPAHTEEMLQHIHYPMMPTEKLFDLQAPGCRSEAISTYLHREGLLVYQVHLLPMDAISQRHDITTIPFTMRLYTSGRFSHLWDITGYQQMSKISMATPFSTTHFKLTTQWHVTFFPKGQSISTKRLRNNYLYRMGFDEVCQDNDFSTLSVSVNNCDPAGKTHSHKLSILLYRCDNSVWFVGDVKTLEVPHSGNAEIKDLIPLLERDKYISNDTMKLHLIGETIWEKC</sequence>
<feature type="domain" description="BACK" evidence="1">
    <location>
        <begin position="2"/>
        <end position="54"/>
    </location>
</feature>
<dbReference type="PANTHER" id="PTHR24410:SF21">
    <property type="entry name" value="BTB DOMAIN-CONTAINING PROTEIN"/>
    <property type="match status" value="1"/>
</dbReference>
<evidence type="ECO:0000259" key="1">
    <source>
        <dbReference type="Pfam" id="PF07707"/>
    </source>
</evidence>
<organism evidence="3 4">
    <name type="scientific">Scyliorhinus torazame</name>
    <name type="common">Cloudy catshark</name>
    <name type="synonym">Catulus torazame</name>
    <dbReference type="NCBI Taxonomy" id="75743"/>
    <lineage>
        <taxon>Eukaryota</taxon>
        <taxon>Metazoa</taxon>
        <taxon>Chordata</taxon>
        <taxon>Craniata</taxon>
        <taxon>Vertebrata</taxon>
        <taxon>Chondrichthyes</taxon>
        <taxon>Elasmobranchii</taxon>
        <taxon>Galeomorphii</taxon>
        <taxon>Galeoidea</taxon>
        <taxon>Carcharhiniformes</taxon>
        <taxon>Scyliorhinidae</taxon>
        <taxon>Scyliorhinus</taxon>
    </lineage>
</organism>
<accession>A0A401NX89</accession>
<protein>
    <submittedName>
        <fullName evidence="3">Uncharacterized protein</fullName>
    </submittedName>
</protein>